<dbReference type="GO" id="GO:0016787">
    <property type="term" value="F:hydrolase activity"/>
    <property type="evidence" value="ECO:0007669"/>
    <property type="project" value="UniProtKB-KW"/>
</dbReference>
<dbReference type="Gene3D" id="3.10.129.10">
    <property type="entry name" value="Hotdog Thioesterase"/>
    <property type="match status" value="1"/>
</dbReference>
<evidence type="ECO:0000313" key="3">
    <source>
        <dbReference type="EMBL" id="AXO14527.1"/>
    </source>
</evidence>
<evidence type="ECO:0000256" key="2">
    <source>
        <dbReference type="ARBA" id="ARBA00022801"/>
    </source>
</evidence>
<dbReference type="SUPFAM" id="SSF54637">
    <property type="entry name" value="Thioesterase/thiol ester dehydrase-isomerase"/>
    <property type="match status" value="1"/>
</dbReference>
<reference evidence="3 4" key="1">
    <citation type="submission" date="2018-08" db="EMBL/GenBank/DDBJ databases">
        <title>Complete genome sequence of type strain Thalassospira indica MCCC 1A01103T, isolated from isolated from deep seawater of the Indian Ocean.</title>
        <authorList>
            <person name="Liu Y."/>
        </authorList>
    </citation>
    <scope>NUCLEOTIDE SEQUENCE [LARGE SCALE GENOMIC DNA]</scope>
    <source>
        <strain evidence="3 4">PB8BT</strain>
    </source>
</reference>
<protein>
    <submittedName>
        <fullName evidence="3">YbgC/FadM family acyl-CoA thioesterase</fullName>
        <ecNumber evidence="3">3.1.2.-</ecNumber>
    </submittedName>
</protein>
<dbReference type="RefSeq" id="WP_064790160.1">
    <property type="nucleotide sequence ID" value="NZ_CP031555.1"/>
</dbReference>
<comment type="similarity">
    <text evidence="1">Belongs to the 4-hydroxybenzoyl-CoA thioesterase family.</text>
</comment>
<evidence type="ECO:0000256" key="1">
    <source>
        <dbReference type="ARBA" id="ARBA00005953"/>
    </source>
</evidence>
<name>A0ABN5NJD3_9PROT</name>
<evidence type="ECO:0000313" key="4">
    <source>
        <dbReference type="Proteomes" id="UP000256971"/>
    </source>
</evidence>
<dbReference type="InterPro" id="IPR006684">
    <property type="entry name" value="YbgC/YbaW"/>
</dbReference>
<dbReference type="NCBIfam" id="TIGR00051">
    <property type="entry name" value="YbgC/FadM family acyl-CoA thioesterase"/>
    <property type="match status" value="1"/>
</dbReference>
<dbReference type="InterPro" id="IPR050563">
    <property type="entry name" value="4-hydroxybenzoyl-CoA_TE"/>
</dbReference>
<dbReference type="PANTHER" id="PTHR31793">
    <property type="entry name" value="4-HYDROXYBENZOYL-COA THIOESTERASE FAMILY MEMBER"/>
    <property type="match status" value="1"/>
</dbReference>
<dbReference type="Proteomes" id="UP000256971">
    <property type="component" value="Chromosome"/>
</dbReference>
<sequence length="153" mass="17402">MPQSDYDTLLGRLEGTRHIFPLIVYYEDTDAGGIVYHANYLAFAERARSAMLNLLGFTNRNVAERHKVAIAVRHCTVDFKRAAQLEDRLTVESRVIKLGGASLGFEQKIKRGGEELVVIEIYLACMSLEGLRAQRLPEELRTVFNRYLDVNKD</sequence>
<proteinExistence type="inferred from homology"/>
<dbReference type="PIRSF" id="PIRSF003230">
    <property type="entry name" value="YbgC"/>
    <property type="match status" value="1"/>
</dbReference>
<dbReference type="InterPro" id="IPR029069">
    <property type="entry name" value="HotDog_dom_sf"/>
</dbReference>
<keyword evidence="4" id="KW-1185">Reference proteome</keyword>
<dbReference type="PANTHER" id="PTHR31793:SF37">
    <property type="entry name" value="ACYL-COA THIOESTER HYDROLASE YBGC"/>
    <property type="match status" value="1"/>
</dbReference>
<organism evidence="3 4">
    <name type="scientific">Thalassospira indica</name>
    <dbReference type="NCBI Taxonomy" id="1891279"/>
    <lineage>
        <taxon>Bacteria</taxon>
        <taxon>Pseudomonadati</taxon>
        <taxon>Pseudomonadota</taxon>
        <taxon>Alphaproteobacteria</taxon>
        <taxon>Rhodospirillales</taxon>
        <taxon>Thalassospiraceae</taxon>
        <taxon>Thalassospira</taxon>
    </lineage>
</organism>
<keyword evidence="2 3" id="KW-0378">Hydrolase</keyword>
<dbReference type="EMBL" id="CP031555">
    <property type="protein sequence ID" value="AXO14527.1"/>
    <property type="molecule type" value="Genomic_DNA"/>
</dbReference>
<dbReference type="EC" id="3.1.2.-" evidence="3"/>
<dbReference type="CDD" id="cd00586">
    <property type="entry name" value="4HBT"/>
    <property type="match status" value="1"/>
</dbReference>
<gene>
    <name evidence="3" type="ORF">DY252_10075</name>
</gene>
<accession>A0ABN5NJD3</accession>
<dbReference type="Pfam" id="PF13279">
    <property type="entry name" value="4HBT_2"/>
    <property type="match status" value="1"/>
</dbReference>